<evidence type="ECO:0000256" key="3">
    <source>
        <dbReference type="ARBA" id="ARBA00022777"/>
    </source>
</evidence>
<name>A0ABR9ZMI0_9FIRM</name>
<evidence type="ECO:0000256" key="2">
    <source>
        <dbReference type="ARBA" id="ARBA00022741"/>
    </source>
</evidence>
<accession>A0ABR9ZMI0</accession>
<dbReference type="RefSeq" id="WP_194699924.1">
    <property type="nucleotide sequence ID" value="NZ_JADKNH010000001.1"/>
</dbReference>
<dbReference type="InterPro" id="IPR036759">
    <property type="entry name" value="TPK_catalytic_sf"/>
</dbReference>
<dbReference type="PANTHER" id="PTHR41299">
    <property type="entry name" value="THIAMINE PYROPHOSPHOKINASE"/>
    <property type="match status" value="1"/>
</dbReference>
<evidence type="ECO:0000256" key="1">
    <source>
        <dbReference type="ARBA" id="ARBA00022679"/>
    </source>
</evidence>
<dbReference type="Pfam" id="PF04263">
    <property type="entry name" value="TPK_catalytic"/>
    <property type="match status" value="1"/>
</dbReference>
<dbReference type="EC" id="2.7.6.2" evidence="5"/>
<evidence type="ECO:0000256" key="4">
    <source>
        <dbReference type="ARBA" id="ARBA00022840"/>
    </source>
</evidence>
<dbReference type="GO" id="GO:0004788">
    <property type="term" value="F:thiamine diphosphokinase activity"/>
    <property type="evidence" value="ECO:0007669"/>
    <property type="project" value="UniProtKB-EC"/>
</dbReference>
<dbReference type="SUPFAM" id="SSF63999">
    <property type="entry name" value="Thiamin pyrophosphokinase, catalytic domain"/>
    <property type="match status" value="1"/>
</dbReference>
<keyword evidence="1 7" id="KW-0808">Transferase</keyword>
<dbReference type="CDD" id="cd07995">
    <property type="entry name" value="TPK"/>
    <property type="match status" value="1"/>
</dbReference>
<gene>
    <name evidence="7" type="ORF">ISU02_01035</name>
</gene>
<dbReference type="EMBL" id="JADKNH010000001">
    <property type="protein sequence ID" value="MBF4691678.1"/>
    <property type="molecule type" value="Genomic_DNA"/>
</dbReference>
<evidence type="ECO:0000313" key="8">
    <source>
        <dbReference type="Proteomes" id="UP000614200"/>
    </source>
</evidence>
<evidence type="ECO:0000256" key="5">
    <source>
        <dbReference type="NCBIfam" id="TIGR01378"/>
    </source>
</evidence>
<feature type="domain" description="Thiamin pyrophosphokinase thiamin-binding" evidence="6">
    <location>
        <begin position="149"/>
        <end position="216"/>
    </location>
</feature>
<dbReference type="Gene3D" id="3.40.50.10240">
    <property type="entry name" value="Thiamin pyrophosphokinase, catalytic domain"/>
    <property type="match status" value="1"/>
</dbReference>
<dbReference type="PANTHER" id="PTHR41299:SF1">
    <property type="entry name" value="THIAMINE PYROPHOSPHOKINASE"/>
    <property type="match status" value="1"/>
</dbReference>
<protein>
    <recommendedName>
        <fullName evidence="5">Thiamine diphosphokinase</fullName>
        <ecNumber evidence="5">2.7.6.2</ecNumber>
    </recommendedName>
</protein>
<organism evidence="7 8">
    <name type="scientific">Fusibacter ferrireducens</name>
    <dbReference type="NCBI Taxonomy" id="2785058"/>
    <lineage>
        <taxon>Bacteria</taxon>
        <taxon>Bacillati</taxon>
        <taxon>Bacillota</taxon>
        <taxon>Clostridia</taxon>
        <taxon>Eubacteriales</taxon>
        <taxon>Eubacteriales Family XII. Incertae Sedis</taxon>
        <taxon>Fusibacter</taxon>
    </lineage>
</organism>
<sequence length="231" mass="25788">MKKVALIVLNGFYNDYDALKIILEEQFKDESPEIVLGVDGGTNHLEALGLEPTHILGDFDSIENIEVHKQRFKEAAWLVYPSEKDYTDSELAFETAKGLGCNEAIVLGAFGGRMDHMLGTVFLLNRFSDIMQIEMLDVHNRIKLIEGPVQYVLEKEKVPYQYVSLIPLSAQATGIDLIGFKYPLNRATINLGETVGISNEIIDDIAMISFVSGKLLMIFSKDSIEKNTGLK</sequence>
<keyword evidence="2" id="KW-0547">Nucleotide-binding</keyword>
<proteinExistence type="predicted"/>
<keyword evidence="8" id="KW-1185">Reference proteome</keyword>
<dbReference type="InterPro" id="IPR007371">
    <property type="entry name" value="TPK_catalytic"/>
</dbReference>
<dbReference type="NCBIfam" id="TIGR01378">
    <property type="entry name" value="thi_PPkinase"/>
    <property type="match status" value="1"/>
</dbReference>
<dbReference type="SMART" id="SM00983">
    <property type="entry name" value="TPK_B1_binding"/>
    <property type="match status" value="1"/>
</dbReference>
<dbReference type="InterPro" id="IPR006282">
    <property type="entry name" value="Thi_PPkinase"/>
</dbReference>
<dbReference type="Pfam" id="PF04265">
    <property type="entry name" value="TPK_B1_binding"/>
    <property type="match status" value="1"/>
</dbReference>
<evidence type="ECO:0000313" key="7">
    <source>
        <dbReference type="EMBL" id="MBF4691678.1"/>
    </source>
</evidence>
<keyword evidence="3" id="KW-0418">Kinase</keyword>
<dbReference type="SUPFAM" id="SSF63862">
    <property type="entry name" value="Thiamin pyrophosphokinase, substrate-binding domain"/>
    <property type="match status" value="1"/>
</dbReference>
<keyword evidence="4" id="KW-0067">ATP-binding</keyword>
<reference evidence="7 8" key="1">
    <citation type="submission" date="2020-11" db="EMBL/GenBank/DDBJ databases">
        <title>Fusibacter basophilias sp. nov.</title>
        <authorList>
            <person name="Qiu D."/>
        </authorList>
    </citation>
    <scope>NUCLEOTIDE SEQUENCE [LARGE SCALE GENOMIC DNA]</scope>
    <source>
        <strain evidence="7 8">Q10-2</strain>
    </source>
</reference>
<dbReference type="InterPro" id="IPR007373">
    <property type="entry name" value="Thiamin_PyroPKinase_B1-bd"/>
</dbReference>
<comment type="caution">
    <text evidence="7">The sequence shown here is derived from an EMBL/GenBank/DDBJ whole genome shotgun (WGS) entry which is preliminary data.</text>
</comment>
<dbReference type="InterPro" id="IPR053149">
    <property type="entry name" value="TPK"/>
</dbReference>
<dbReference type="Proteomes" id="UP000614200">
    <property type="component" value="Unassembled WGS sequence"/>
</dbReference>
<dbReference type="InterPro" id="IPR036371">
    <property type="entry name" value="TPK_B1-bd_sf"/>
</dbReference>
<evidence type="ECO:0000259" key="6">
    <source>
        <dbReference type="SMART" id="SM00983"/>
    </source>
</evidence>